<dbReference type="AlphaFoldDB" id="A0A2H4GDD4"/>
<evidence type="ECO:0000256" key="3">
    <source>
        <dbReference type="ARBA" id="ARBA00022679"/>
    </source>
</evidence>
<dbReference type="PANTHER" id="PTHR43009:SF7">
    <property type="entry name" value="HOMOGENTISATE GERANYLGERANYLTRANSFERASE, CHLOROPLASTIC"/>
    <property type="match status" value="1"/>
</dbReference>
<dbReference type="Gramene" id="arahy.Tifrunner.gnm2.ann2.Ah01g020600.1">
    <property type="protein sequence ID" value="arahy.Tifrunner.gnm2.ann2.Ah01g020600.1-CDS"/>
    <property type="gene ID" value="arahy.Tifrunner.gnm2.ann2.Ah01g020600"/>
</dbReference>
<evidence type="ECO:0000313" key="9">
    <source>
        <dbReference type="EMBL" id="AQM74176.1"/>
    </source>
</evidence>
<dbReference type="GO" id="GO:0031969">
    <property type="term" value="C:chloroplast membrane"/>
    <property type="evidence" value="ECO:0007669"/>
    <property type="project" value="UniProtKB-SubCell"/>
</dbReference>
<dbReference type="Gene3D" id="1.10.357.140">
    <property type="entry name" value="UbiA prenyltransferase"/>
    <property type="match status" value="1"/>
</dbReference>
<dbReference type="PANTHER" id="PTHR43009">
    <property type="entry name" value="HOMOGENTISATE SOLANESYLTRANSFERASE, CHLOROPLASTIC"/>
    <property type="match status" value="1"/>
</dbReference>
<keyword evidence="5 8" id="KW-1133">Transmembrane helix</keyword>
<gene>
    <name evidence="9" type="primary">R3'DT-4</name>
</gene>
<dbReference type="InterPro" id="IPR044878">
    <property type="entry name" value="UbiA_sf"/>
</dbReference>
<feature type="transmembrane region" description="Helical" evidence="8">
    <location>
        <begin position="135"/>
        <end position="153"/>
    </location>
</feature>
<comment type="similarity">
    <text evidence="2">Belongs to the UbiA prenyltransferase family.</text>
</comment>
<dbReference type="InterPro" id="IPR000537">
    <property type="entry name" value="UbiA_prenyltransferase"/>
</dbReference>
<accession>A0A2H4GDD4</accession>
<dbReference type="Pfam" id="PF01040">
    <property type="entry name" value="UbiA"/>
    <property type="match status" value="1"/>
</dbReference>
<protein>
    <submittedName>
        <fullName evidence="9">Resveratrol 3'-dimethylallyltransferase</fullName>
    </submittedName>
</protein>
<feature type="transmembrane region" description="Helical" evidence="8">
    <location>
        <begin position="271"/>
        <end position="293"/>
    </location>
</feature>
<feature type="region of interest" description="Disordered" evidence="7">
    <location>
        <begin position="1"/>
        <end position="24"/>
    </location>
</feature>
<feature type="transmembrane region" description="Helical" evidence="8">
    <location>
        <begin position="212"/>
        <end position="232"/>
    </location>
</feature>
<feature type="transmembrane region" description="Helical" evidence="8">
    <location>
        <begin position="109"/>
        <end position="129"/>
    </location>
</feature>
<dbReference type="GO" id="GO:0016765">
    <property type="term" value="F:transferase activity, transferring alkyl or aryl (other than methyl) groups"/>
    <property type="evidence" value="ECO:0007669"/>
    <property type="project" value="InterPro"/>
</dbReference>
<dbReference type="OrthoDB" id="1502398at2759"/>
<evidence type="ECO:0000256" key="2">
    <source>
        <dbReference type="ARBA" id="ARBA00005985"/>
    </source>
</evidence>
<reference evidence="9" key="1">
    <citation type="journal article" date="2017" name="J. Biol. Chem.">
        <title>Stilbenoid prenyltransferases define key steps in the diversification of peanut phytoalexins.</title>
        <authorList>
            <person name="Yang T."/>
            <person name="Fang L."/>
            <person name="Sanders S."/>
            <person name="Jayanthi S."/>
            <person name="Rajan G."/>
            <person name="Podicheti R."/>
            <person name="Thallapuranam S.K."/>
            <person name="Mockaitis K."/>
            <person name="Medina-Bolivar F."/>
        </authorList>
    </citation>
    <scope>NUCLEOTIDE SEQUENCE</scope>
    <source>
        <tissue evidence="9">Hairy root tissue</tissue>
    </source>
</reference>
<evidence type="ECO:0000256" key="4">
    <source>
        <dbReference type="ARBA" id="ARBA00022692"/>
    </source>
</evidence>
<keyword evidence="6 8" id="KW-0472">Membrane</keyword>
<feature type="transmembrane region" description="Helical" evidence="8">
    <location>
        <begin position="319"/>
        <end position="339"/>
    </location>
</feature>
<evidence type="ECO:0000256" key="8">
    <source>
        <dbReference type="SAM" id="Phobius"/>
    </source>
</evidence>
<feature type="transmembrane region" description="Helical" evidence="8">
    <location>
        <begin position="239"/>
        <end position="259"/>
    </location>
</feature>
<dbReference type="EMBL" id="KY565248">
    <property type="protein sequence ID" value="AQM74176.1"/>
    <property type="molecule type" value="mRNA"/>
</dbReference>
<organism evidence="9">
    <name type="scientific">Arachis hypogaea</name>
    <name type="common">Peanut</name>
    <dbReference type="NCBI Taxonomy" id="3818"/>
    <lineage>
        <taxon>Eukaryota</taxon>
        <taxon>Viridiplantae</taxon>
        <taxon>Streptophyta</taxon>
        <taxon>Embryophyta</taxon>
        <taxon>Tracheophyta</taxon>
        <taxon>Spermatophyta</taxon>
        <taxon>Magnoliopsida</taxon>
        <taxon>eudicotyledons</taxon>
        <taxon>Gunneridae</taxon>
        <taxon>Pentapetalae</taxon>
        <taxon>rosids</taxon>
        <taxon>fabids</taxon>
        <taxon>Fabales</taxon>
        <taxon>Fabaceae</taxon>
        <taxon>Papilionoideae</taxon>
        <taxon>50 kb inversion clade</taxon>
        <taxon>dalbergioids sensu lato</taxon>
        <taxon>Dalbergieae</taxon>
        <taxon>Pterocarpus clade</taxon>
        <taxon>Arachis</taxon>
    </lineage>
</organism>
<proteinExistence type="evidence at transcript level"/>
<keyword evidence="3 9" id="KW-0808">Transferase</keyword>
<dbReference type="Gene3D" id="1.20.120.1780">
    <property type="entry name" value="UbiA prenyltransferase"/>
    <property type="match status" value="1"/>
</dbReference>
<name>A0A2H4GDD4_ARAHY</name>
<evidence type="ECO:0000256" key="7">
    <source>
        <dbReference type="SAM" id="MobiDB-lite"/>
    </source>
</evidence>
<feature type="transmembrane region" description="Helical" evidence="8">
    <location>
        <begin position="377"/>
        <end position="397"/>
    </location>
</feature>
<sequence length="398" mass="44985">MASTSRLLLHASLPPPTTSISKTNSGSHAVIRSIWHNNGKYPKEKTCIETPLLLQHNQKHHYTCDQIKRKHFVKATHAQSKNEPEPQADSAKPIWNSIKDVMHTIQKFSVFYALIGLLSGILSSSLLAVEKLSDLSPTFFISMLQFMAAYSSMQLYTTGVNQLADIEIDKINKPYRPLASSKISFGGGLAIVAASLFMSFGLALMIGSKPLLWGLILIFILMTAYSVNLPFLRWKKSTILTLLSGVPTILTAYNLAPYLHMKTFVLKKPFIFTRSLAFTTVVMTFFYVVISLFKDIPDIEGDKKEGLQTLSIRLGPKRVFWLCISLLEMTYGIAIIMGLTSPFLWSKIFTVMAHAINAWILWFRANSVDLKSKEDFQSFYMFIFKLLYLENVLVLFVR</sequence>
<evidence type="ECO:0000256" key="6">
    <source>
        <dbReference type="ARBA" id="ARBA00023136"/>
    </source>
</evidence>
<keyword evidence="4 8" id="KW-0812">Transmembrane</keyword>
<dbReference type="SMR" id="A0A2H4GDD4"/>
<evidence type="ECO:0000256" key="1">
    <source>
        <dbReference type="ARBA" id="ARBA00004508"/>
    </source>
</evidence>
<evidence type="ECO:0000256" key="5">
    <source>
        <dbReference type="ARBA" id="ARBA00022989"/>
    </source>
</evidence>
<feature type="transmembrane region" description="Helical" evidence="8">
    <location>
        <begin position="183"/>
        <end position="206"/>
    </location>
</feature>
<comment type="subcellular location">
    <subcellularLocation>
        <location evidence="1">Plastid</location>
        <location evidence="1">Chloroplast membrane</location>
        <topology evidence="1">Multi-pass membrane protein</topology>
    </subcellularLocation>
</comment>